<reference evidence="2 3" key="1">
    <citation type="journal article" date="2006" name="Science">
        <title>The genome of black cottonwood, Populus trichocarpa (Torr. &amp; Gray).</title>
        <authorList>
            <person name="Tuskan G.A."/>
            <person name="Difazio S."/>
            <person name="Jansson S."/>
            <person name="Bohlmann J."/>
            <person name="Grigoriev I."/>
            <person name="Hellsten U."/>
            <person name="Putnam N."/>
            <person name="Ralph S."/>
            <person name="Rombauts S."/>
            <person name="Salamov A."/>
            <person name="Schein J."/>
            <person name="Sterck L."/>
            <person name="Aerts A."/>
            <person name="Bhalerao R.R."/>
            <person name="Bhalerao R.P."/>
            <person name="Blaudez D."/>
            <person name="Boerjan W."/>
            <person name="Brun A."/>
            <person name="Brunner A."/>
            <person name="Busov V."/>
            <person name="Campbell M."/>
            <person name="Carlson J."/>
            <person name="Chalot M."/>
            <person name="Chapman J."/>
            <person name="Chen G.L."/>
            <person name="Cooper D."/>
            <person name="Coutinho P.M."/>
            <person name="Couturier J."/>
            <person name="Covert S."/>
            <person name="Cronk Q."/>
            <person name="Cunningham R."/>
            <person name="Davis J."/>
            <person name="Degroeve S."/>
            <person name="Dejardin A."/>
            <person name="Depamphilis C."/>
            <person name="Detter J."/>
            <person name="Dirks B."/>
            <person name="Dubchak I."/>
            <person name="Duplessis S."/>
            <person name="Ehlting J."/>
            <person name="Ellis B."/>
            <person name="Gendler K."/>
            <person name="Goodstein D."/>
            <person name="Gribskov M."/>
            <person name="Grimwood J."/>
            <person name="Groover A."/>
            <person name="Gunter L."/>
            <person name="Hamberger B."/>
            <person name="Heinze B."/>
            <person name="Helariutta Y."/>
            <person name="Henrissat B."/>
            <person name="Holligan D."/>
            <person name="Holt R."/>
            <person name="Huang W."/>
            <person name="Islam-Faridi N."/>
            <person name="Jones S."/>
            <person name="Jones-Rhoades M."/>
            <person name="Jorgensen R."/>
            <person name="Joshi C."/>
            <person name="Kangasjarvi J."/>
            <person name="Karlsson J."/>
            <person name="Kelleher C."/>
            <person name="Kirkpatrick R."/>
            <person name="Kirst M."/>
            <person name="Kohler A."/>
            <person name="Kalluri U."/>
            <person name="Larimer F."/>
            <person name="Leebens-Mack J."/>
            <person name="Leple J.C."/>
            <person name="Locascio P."/>
            <person name="Lou Y."/>
            <person name="Lucas S."/>
            <person name="Martin F."/>
            <person name="Montanini B."/>
            <person name="Napoli C."/>
            <person name="Nelson D.R."/>
            <person name="Nelson C."/>
            <person name="Nieminen K."/>
            <person name="Nilsson O."/>
            <person name="Pereda V."/>
            <person name="Peter G."/>
            <person name="Philippe R."/>
            <person name="Pilate G."/>
            <person name="Poliakov A."/>
            <person name="Razumovskaya J."/>
            <person name="Richardson P."/>
            <person name="Rinaldi C."/>
            <person name="Ritland K."/>
            <person name="Rouze P."/>
            <person name="Ryaboy D."/>
            <person name="Schmutz J."/>
            <person name="Schrader J."/>
            <person name="Segerman B."/>
            <person name="Shin H."/>
            <person name="Siddiqui A."/>
            <person name="Sterky F."/>
            <person name="Terry A."/>
            <person name="Tsai C.J."/>
            <person name="Uberbacher E."/>
            <person name="Unneberg P."/>
            <person name="Vahala J."/>
            <person name="Wall K."/>
            <person name="Wessler S."/>
            <person name="Yang G."/>
            <person name="Yin T."/>
            <person name="Douglas C."/>
            <person name="Marra M."/>
            <person name="Sandberg G."/>
            <person name="Van de Peer Y."/>
            <person name="Rokhsar D."/>
        </authorList>
    </citation>
    <scope>NUCLEOTIDE SEQUENCE [LARGE SCALE GENOMIC DNA]</scope>
    <source>
        <strain evidence="3">cv. Nisqually</strain>
    </source>
</reference>
<keyword evidence="1" id="KW-1133">Transmembrane helix</keyword>
<dbReference type="Proteomes" id="UP000006729">
    <property type="component" value="Chromosome 1"/>
</dbReference>
<keyword evidence="1" id="KW-0812">Transmembrane</keyword>
<feature type="transmembrane region" description="Helical" evidence="1">
    <location>
        <begin position="32"/>
        <end position="51"/>
    </location>
</feature>
<keyword evidence="3" id="KW-1185">Reference proteome</keyword>
<sequence>MNCKGVGSPSLRVCTCWGTTQQLHCRTNKSPVVNPLFVIQVLFFILFYPPFSMR</sequence>
<dbReference type="EMBL" id="CM009290">
    <property type="protein sequence ID" value="RQO85362.1"/>
    <property type="molecule type" value="Genomic_DNA"/>
</dbReference>
<dbReference type="InParanoid" id="A0A3N7EH24"/>
<gene>
    <name evidence="2" type="ORF">POPTR_001G255466</name>
</gene>
<organism evidence="2 3">
    <name type="scientific">Populus trichocarpa</name>
    <name type="common">Western balsam poplar</name>
    <name type="synonym">Populus balsamifera subsp. trichocarpa</name>
    <dbReference type="NCBI Taxonomy" id="3694"/>
    <lineage>
        <taxon>Eukaryota</taxon>
        <taxon>Viridiplantae</taxon>
        <taxon>Streptophyta</taxon>
        <taxon>Embryophyta</taxon>
        <taxon>Tracheophyta</taxon>
        <taxon>Spermatophyta</taxon>
        <taxon>Magnoliopsida</taxon>
        <taxon>eudicotyledons</taxon>
        <taxon>Gunneridae</taxon>
        <taxon>Pentapetalae</taxon>
        <taxon>rosids</taxon>
        <taxon>fabids</taxon>
        <taxon>Malpighiales</taxon>
        <taxon>Salicaceae</taxon>
        <taxon>Saliceae</taxon>
        <taxon>Populus</taxon>
    </lineage>
</organism>
<evidence type="ECO:0000256" key="1">
    <source>
        <dbReference type="SAM" id="Phobius"/>
    </source>
</evidence>
<evidence type="ECO:0000313" key="3">
    <source>
        <dbReference type="Proteomes" id="UP000006729"/>
    </source>
</evidence>
<keyword evidence="1" id="KW-0472">Membrane</keyword>
<proteinExistence type="predicted"/>
<protein>
    <submittedName>
        <fullName evidence="2">Uncharacterized protein</fullName>
    </submittedName>
</protein>
<dbReference type="AlphaFoldDB" id="A0A3N7EH24"/>
<accession>A0A3N7EH24</accession>
<evidence type="ECO:0000313" key="2">
    <source>
        <dbReference type="EMBL" id="RQO85362.1"/>
    </source>
</evidence>
<name>A0A3N7EH24_POPTR</name>